<keyword evidence="7" id="KW-1133">Transmembrane helix</keyword>
<keyword evidence="4 5" id="KW-0720">Serine protease</keyword>
<dbReference type="GO" id="GO:0006508">
    <property type="term" value="P:proteolysis"/>
    <property type="evidence" value="ECO:0007669"/>
    <property type="project" value="UniProtKB-KW"/>
</dbReference>
<dbReference type="EMBL" id="CP029186">
    <property type="protein sequence ID" value="AWH84961.1"/>
    <property type="molecule type" value="Genomic_DNA"/>
</dbReference>
<sequence>MNAVIKFMKRNYKIVIVVAVLSVALWSFMPGKPKKANDPEKDKLLLELLTFVIEKGHYDPAAIDDTFSKGVYKDYLQQIDPSKRFFTQADIDEFSKYEDKIDDMINERDLTFFDLTNQRLLERIKESEGFYKEILAKPFDFTKNENFSVDYDKQPYVKNDAELKERWEKQLKLSVLSTITDKQKLQEEIAKKKTDKATEPQKSFADLEKEARESTLKSLNDYFSFMKDFKRDEWFSMYLNAIAERFDPHTYYFAPDDKEKFDTSMRGSLEGIGARLQKKGDYIEISELIPGGPAWRGKELEQGDLIMKVAQGTGDPVDIAGIRLDDVVKKIKGPKGTEVRLTVKKVDGSVKVIPIIREVVEIEETYAKSSVVNKDGKLYGIINLPKFYIDFENKDNRDAAKDVALEVERLKQQGVEGIIMDLRDNGGGSLKTVVEMAGLFIQDGPVVQVKSKEKKKEVLNDTDSRVQWDGPLVVLVNNFSASASEIFAAAIQDYHRGLILGSKHTYGKGTVQNIIDLNQFVRGNSLGDLGALKTTTQKYYRINGGSVQREGVYSDIIMPDRYSYIDMGERDTDNAMPYDKIDAANYKPVKNNFEGVIANSKRRMAANPQFKLMDENAKWVSEKKDDNTYSLNADKFKAEVVKMEETTKKFKALNDYKNSLKFEALPYEKAIFKKDPSLAEKKERWYESLSKDIYIEEALNILNDMQPKASGKSAANVQKPSLGKTR</sequence>
<dbReference type="InterPro" id="IPR020992">
    <property type="entry name" value="Tail_Prtase_C"/>
</dbReference>
<protein>
    <submittedName>
        <fullName evidence="9">Tail-specific protease</fullName>
    </submittedName>
</protein>
<evidence type="ECO:0000256" key="2">
    <source>
        <dbReference type="ARBA" id="ARBA00022670"/>
    </source>
</evidence>
<dbReference type="InterPro" id="IPR040573">
    <property type="entry name" value="TSP_N"/>
</dbReference>
<dbReference type="SUPFAM" id="SSF52096">
    <property type="entry name" value="ClpP/crotonase"/>
    <property type="match status" value="1"/>
</dbReference>
<dbReference type="CDD" id="cd06782">
    <property type="entry name" value="cpPDZ_CPP-like"/>
    <property type="match status" value="1"/>
</dbReference>
<keyword evidence="7" id="KW-0472">Membrane</keyword>
<keyword evidence="10" id="KW-1185">Reference proteome</keyword>
<feature type="domain" description="PDZ" evidence="8">
    <location>
        <begin position="258"/>
        <end position="332"/>
    </location>
</feature>
<evidence type="ECO:0000256" key="1">
    <source>
        <dbReference type="ARBA" id="ARBA00009179"/>
    </source>
</evidence>
<evidence type="ECO:0000313" key="10">
    <source>
        <dbReference type="Proteomes" id="UP000244929"/>
    </source>
</evidence>
<evidence type="ECO:0000256" key="4">
    <source>
        <dbReference type="ARBA" id="ARBA00022825"/>
    </source>
</evidence>
<dbReference type="GO" id="GO:0007165">
    <property type="term" value="P:signal transduction"/>
    <property type="evidence" value="ECO:0007669"/>
    <property type="project" value="TreeGrafter"/>
</dbReference>
<evidence type="ECO:0000256" key="7">
    <source>
        <dbReference type="SAM" id="Phobius"/>
    </source>
</evidence>
<dbReference type="SUPFAM" id="SSF50156">
    <property type="entry name" value="PDZ domain-like"/>
    <property type="match status" value="1"/>
</dbReference>
<dbReference type="OrthoDB" id="9812068at2"/>
<name>A0A2S1QXJ9_9FLAO</name>
<dbReference type="Pfam" id="PF03572">
    <property type="entry name" value="Peptidase_S41"/>
    <property type="match status" value="1"/>
</dbReference>
<evidence type="ECO:0000256" key="5">
    <source>
        <dbReference type="RuleBase" id="RU004404"/>
    </source>
</evidence>
<accession>A0A2S1QXJ9</accession>
<dbReference type="Gene3D" id="3.90.226.10">
    <property type="entry name" value="2-enoyl-CoA Hydratase, Chain A, domain 1"/>
    <property type="match status" value="1"/>
</dbReference>
<dbReference type="InterPro" id="IPR005151">
    <property type="entry name" value="Tail-specific_protease"/>
</dbReference>
<keyword evidence="2 5" id="KW-0645">Protease</keyword>
<dbReference type="NCBIfam" id="TIGR00225">
    <property type="entry name" value="prc"/>
    <property type="match status" value="1"/>
</dbReference>
<dbReference type="PANTHER" id="PTHR32060:SF22">
    <property type="entry name" value="CARBOXYL-TERMINAL-PROCESSING PEPTIDASE 3, CHLOROPLASTIC"/>
    <property type="match status" value="1"/>
</dbReference>
<dbReference type="InterPro" id="IPR004447">
    <property type="entry name" value="Peptidase_S41A"/>
</dbReference>
<evidence type="ECO:0000256" key="6">
    <source>
        <dbReference type="SAM" id="MobiDB-lite"/>
    </source>
</evidence>
<gene>
    <name evidence="9" type="ORF">HYN59_07405</name>
</gene>
<dbReference type="Pfam" id="PF00595">
    <property type="entry name" value="PDZ"/>
    <property type="match status" value="1"/>
</dbReference>
<keyword evidence="7" id="KW-0812">Transmembrane</keyword>
<keyword evidence="3 5" id="KW-0378">Hydrolase</keyword>
<dbReference type="SMART" id="SM00245">
    <property type="entry name" value="TSPc"/>
    <property type="match status" value="1"/>
</dbReference>
<evidence type="ECO:0000313" key="9">
    <source>
        <dbReference type="EMBL" id="AWH84961.1"/>
    </source>
</evidence>
<dbReference type="CDD" id="cd07560">
    <property type="entry name" value="Peptidase_S41_CPP"/>
    <property type="match status" value="1"/>
</dbReference>
<dbReference type="KEGG" id="falb:HYN59_07405"/>
<dbReference type="InterPro" id="IPR036034">
    <property type="entry name" value="PDZ_sf"/>
</dbReference>
<dbReference type="PROSITE" id="PS50106">
    <property type="entry name" value="PDZ"/>
    <property type="match status" value="1"/>
</dbReference>
<feature type="transmembrane region" description="Helical" evidence="7">
    <location>
        <begin position="12"/>
        <end position="29"/>
    </location>
</feature>
<dbReference type="GO" id="GO:0004175">
    <property type="term" value="F:endopeptidase activity"/>
    <property type="evidence" value="ECO:0007669"/>
    <property type="project" value="TreeGrafter"/>
</dbReference>
<evidence type="ECO:0000259" key="8">
    <source>
        <dbReference type="PROSITE" id="PS50106"/>
    </source>
</evidence>
<dbReference type="InterPro" id="IPR029045">
    <property type="entry name" value="ClpP/crotonase-like_dom_sf"/>
</dbReference>
<dbReference type="Proteomes" id="UP000244929">
    <property type="component" value="Chromosome"/>
</dbReference>
<dbReference type="GO" id="GO:0030288">
    <property type="term" value="C:outer membrane-bounded periplasmic space"/>
    <property type="evidence" value="ECO:0007669"/>
    <property type="project" value="TreeGrafter"/>
</dbReference>
<dbReference type="PANTHER" id="PTHR32060">
    <property type="entry name" value="TAIL-SPECIFIC PROTEASE"/>
    <property type="match status" value="1"/>
</dbReference>
<dbReference type="RefSeq" id="WP_108777667.1">
    <property type="nucleotide sequence ID" value="NZ_CP029186.1"/>
</dbReference>
<dbReference type="InterPro" id="IPR001478">
    <property type="entry name" value="PDZ"/>
</dbReference>
<evidence type="ECO:0000256" key="3">
    <source>
        <dbReference type="ARBA" id="ARBA00022801"/>
    </source>
</evidence>
<reference evidence="9 10" key="1">
    <citation type="submission" date="2018-04" db="EMBL/GenBank/DDBJ databases">
        <title>Genome sequencing of Flavobacterium sp. HYN0059.</title>
        <authorList>
            <person name="Yi H."/>
            <person name="Baek C."/>
        </authorList>
    </citation>
    <scope>NUCLEOTIDE SEQUENCE [LARGE SCALE GENOMIC DNA]</scope>
    <source>
        <strain evidence="9 10">HYN0059</strain>
    </source>
</reference>
<dbReference type="AlphaFoldDB" id="A0A2S1QXJ9"/>
<dbReference type="SMART" id="SM00228">
    <property type="entry name" value="PDZ"/>
    <property type="match status" value="1"/>
</dbReference>
<dbReference type="Pfam" id="PF11818">
    <property type="entry name" value="DUF3340"/>
    <property type="match status" value="1"/>
</dbReference>
<proteinExistence type="inferred from homology"/>
<dbReference type="Gene3D" id="2.30.42.10">
    <property type="match status" value="1"/>
</dbReference>
<dbReference type="Pfam" id="PF17804">
    <property type="entry name" value="TSP_NTD"/>
    <property type="match status" value="1"/>
</dbReference>
<dbReference type="GO" id="GO:0008236">
    <property type="term" value="F:serine-type peptidase activity"/>
    <property type="evidence" value="ECO:0007669"/>
    <property type="project" value="UniProtKB-KW"/>
</dbReference>
<feature type="region of interest" description="Disordered" evidence="6">
    <location>
        <begin position="706"/>
        <end position="726"/>
    </location>
</feature>
<comment type="similarity">
    <text evidence="1 5">Belongs to the peptidase S41A family.</text>
</comment>
<organism evidence="9 10">
    <name type="scientific">Flavobacterium album</name>
    <dbReference type="NCBI Taxonomy" id="2175091"/>
    <lineage>
        <taxon>Bacteria</taxon>
        <taxon>Pseudomonadati</taxon>
        <taxon>Bacteroidota</taxon>
        <taxon>Flavobacteriia</taxon>
        <taxon>Flavobacteriales</taxon>
        <taxon>Flavobacteriaceae</taxon>
        <taxon>Flavobacterium</taxon>
    </lineage>
</organism>